<evidence type="ECO:0000313" key="2">
    <source>
        <dbReference type="Proteomes" id="UP000641454"/>
    </source>
</evidence>
<dbReference type="EMBL" id="JACRUL010000005">
    <property type="protein sequence ID" value="MBC5843580.1"/>
    <property type="molecule type" value="Genomic_DNA"/>
</dbReference>
<organism evidence="1 2">
    <name type="scientific">Flavobacterium muglaense</name>
    <dbReference type="NCBI Taxonomy" id="2764716"/>
    <lineage>
        <taxon>Bacteria</taxon>
        <taxon>Pseudomonadati</taxon>
        <taxon>Bacteroidota</taxon>
        <taxon>Flavobacteriia</taxon>
        <taxon>Flavobacteriales</taxon>
        <taxon>Flavobacteriaceae</taxon>
        <taxon>Flavobacterium</taxon>
    </lineage>
</organism>
<keyword evidence="2" id="KW-1185">Reference proteome</keyword>
<proteinExistence type="predicted"/>
<dbReference type="Pfam" id="PF13366">
    <property type="entry name" value="PDDEXK_3"/>
    <property type="match status" value="1"/>
</dbReference>
<evidence type="ECO:0000313" key="1">
    <source>
        <dbReference type="EMBL" id="MBC5843580.1"/>
    </source>
</evidence>
<dbReference type="InterPro" id="IPR026350">
    <property type="entry name" value="GxxExxY"/>
</dbReference>
<reference evidence="1 2" key="1">
    <citation type="submission" date="2020-08" db="EMBL/GenBank/DDBJ databases">
        <title>Description of novel Flavobacterium F-392 isolate.</title>
        <authorList>
            <person name="Saticioglu I.B."/>
            <person name="Duman M."/>
            <person name="Altun S."/>
        </authorList>
    </citation>
    <scope>NUCLEOTIDE SEQUENCE [LARGE SCALE GENOMIC DNA]</scope>
    <source>
        <strain evidence="1 2">F-392</strain>
    </source>
</reference>
<dbReference type="RefSeq" id="WP_187017319.1">
    <property type="nucleotide sequence ID" value="NZ_JACRUK010000005.1"/>
</dbReference>
<gene>
    <name evidence="1" type="ORF">H8R25_03895</name>
</gene>
<protein>
    <submittedName>
        <fullName evidence="1">Uncharacterized protein</fullName>
    </submittedName>
</protein>
<dbReference type="Proteomes" id="UP000641454">
    <property type="component" value="Unassembled WGS sequence"/>
</dbReference>
<accession>A0A923SEM6</accession>
<name>A0A923SEM6_9FLAO</name>
<comment type="caution">
    <text evidence="1">The sequence shown here is derived from an EMBL/GenBank/DDBJ whole genome shotgun (WGS) entry which is preliminary data.</text>
</comment>
<sequence>MCCDAITVEIKVVSQIRVAFYAQLTNYLKCTKMELGMLIILAQLH</sequence>
<dbReference type="AlphaFoldDB" id="A0A923SEM6"/>